<evidence type="ECO:0000256" key="3">
    <source>
        <dbReference type="ARBA" id="ARBA00004857"/>
    </source>
</evidence>
<dbReference type="EMBL" id="LIIN01000008">
    <property type="protein sequence ID" value="KZX22384.1"/>
    <property type="molecule type" value="Genomic_DNA"/>
</dbReference>
<organism evidence="12 14">
    <name type="scientific">Rathayibacter tanaceti</name>
    <dbReference type="NCBI Taxonomy" id="1671680"/>
    <lineage>
        <taxon>Bacteria</taxon>
        <taxon>Bacillati</taxon>
        <taxon>Actinomycetota</taxon>
        <taxon>Actinomycetes</taxon>
        <taxon>Micrococcales</taxon>
        <taxon>Microbacteriaceae</taxon>
        <taxon>Rathayibacter</taxon>
    </lineage>
</organism>
<gene>
    <name evidence="12" type="primary">tal_1</name>
    <name evidence="11 13" type="synonym">tal</name>
    <name evidence="12" type="ORF">ACH61_00451</name>
    <name evidence="13" type="ORF">GSU10_07190</name>
</gene>
<dbReference type="PANTHER" id="PTHR10683">
    <property type="entry name" value="TRANSALDOLASE"/>
    <property type="match status" value="1"/>
</dbReference>
<dbReference type="InterPro" id="IPR013785">
    <property type="entry name" value="Aldolase_TIM"/>
</dbReference>
<keyword evidence="7 11" id="KW-0808">Transferase</keyword>
<name>A0A166IH31_9MICO</name>
<dbReference type="Gene3D" id="3.20.20.70">
    <property type="entry name" value="Aldolase class I"/>
    <property type="match status" value="1"/>
</dbReference>
<dbReference type="OrthoDB" id="9809101at2"/>
<evidence type="ECO:0000256" key="9">
    <source>
        <dbReference type="ARBA" id="ARBA00023270"/>
    </source>
</evidence>
<evidence type="ECO:0000313" key="14">
    <source>
        <dbReference type="Proteomes" id="UP000076717"/>
    </source>
</evidence>
<dbReference type="Proteomes" id="UP000076717">
    <property type="component" value="Unassembled WGS sequence"/>
</dbReference>
<dbReference type="AlphaFoldDB" id="A0A166IH31"/>
<dbReference type="Pfam" id="PF00923">
    <property type="entry name" value="TAL_FSA"/>
    <property type="match status" value="1"/>
</dbReference>
<dbReference type="GO" id="GO:0005737">
    <property type="term" value="C:cytoplasm"/>
    <property type="evidence" value="ECO:0007669"/>
    <property type="project" value="UniProtKB-SubCell"/>
</dbReference>
<dbReference type="KEGG" id="rte:GSU10_07190"/>
<dbReference type="InterPro" id="IPR018225">
    <property type="entry name" value="Transaldolase_AS"/>
</dbReference>
<evidence type="ECO:0000256" key="4">
    <source>
        <dbReference type="ARBA" id="ARBA00008426"/>
    </source>
</evidence>
<dbReference type="EMBL" id="CP047186">
    <property type="protein sequence ID" value="QHC55441.1"/>
    <property type="molecule type" value="Genomic_DNA"/>
</dbReference>
<keyword evidence="6 11" id="KW-0963">Cytoplasm</keyword>
<reference evidence="15" key="3">
    <citation type="submission" date="2019-12" db="EMBL/GenBank/DDBJ databases">
        <title>Complete and draft genome sequences of new strains and members of some known species of the genus Rathayibacter isolated from plants.</title>
        <authorList>
            <person name="Tarlachkov S.V."/>
            <person name="Starodumova I.P."/>
            <person name="Dorofeeva L.V."/>
            <person name="Prisyazhnaya N.V."/>
            <person name="Leyn S."/>
            <person name="Zlamal J."/>
            <person name="Elan M."/>
            <person name="Osterman A.L."/>
            <person name="Nadler S."/>
            <person name="Subbotin S.A."/>
            <person name="Evtushenko L.I."/>
        </authorList>
    </citation>
    <scope>NUCLEOTIDE SEQUENCE [LARGE SCALE GENOMIC DNA]</scope>
    <source>
        <strain evidence="15">VKM Ac-2761</strain>
    </source>
</reference>
<feature type="active site" description="Schiff-base intermediate with substrate" evidence="11">
    <location>
        <position position="142"/>
    </location>
</feature>
<keyword evidence="14" id="KW-1185">Reference proteome</keyword>
<dbReference type="PANTHER" id="PTHR10683:SF31">
    <property type="entry name" value="TRANSALDOLASE"/>
    <property type="match status" value="1"/>
</dbReference>
<comment type="function">
    <text evidence="1 11">Transaldolase is important for the balance of metabolites in the pentose-phosphate pathway.</text>
</comment>
<accession>A0A166IH31</accession>
<dbReference type="NCBIfam" id="NF002881">
    <property type="entry name" value="PRK03343.1"/>
    <property type="match status" value="1"/>
</dbReference>
<sequence length="373" mass="39317">MTENTPTAELSAAGVSIWLDDLSRSRISSGGLQTLIEEKNVVGVTTNPTIFAAALTNGESYDAQVRDLAAAGTSVTDAVFEITTDDVAAASDIFRPIYDATHGYDGRVSIEVEPGLAHDAQGTIAQAKALWAKVDRPNAMIKIPATVEGLEAITEVIGSGISVNVTLIFSLARYRAVINAYLAGLEKAKEAGIDLSTIHSVASFFVSRVDTEIDKRLEAVGTDEARALTSKAGVANAQLAYEVFVEAFATERALLLQESGANRQRPLWASTGVKSTDLPDTLYVTELVAAGVVNTMPEKTLEATFDHGEITGDTVTGSYADANAVLDAVAAQGVSYADVTELLEKEGVEKFVVSWNELLDTVTAALEGAKAQA</sequence>
<dbReference type="GO" id="GO:0005975">
    <property type="term" value="P:carbohydrate metabolic process"/>
    <property type="evidence" value="ECO:0007669"/>
    <property type="project" value="InterPro"/>
</dbReference>
<evidence type="ECO:0000256" key="5">
    <source>
        <dbReference type="ARBA" id="ARBA00013151"/>
    </source>
</evidence>
<dbReference type="PROSITE" id="PS00958">
    <property type="entry name" value="TRANSALDOLASE_2"/>
    <property type="match status" value="1"/>
</dbReference>
<protein>
    <recommendedName>
        <fullName evidence="5 11">Transaldolase</fullName>
        <ecNumber evidence="5 11">2.2.1.2</ecNumber>
    </recommendedName>
</protein>
<evidence type="ECO:0000256" key="7">
    <source>
        <dbReference type="ARBA" id="ARBA00022679"/>
    </source>
</evidence>
<comment type="subcellular location">
    <subcellularLocation>
        <location evidence="2 11">Cytoplasm</location>
    </subcellularLocation>
</comment>
<dbReference type="NCBIfam" id="TIGR00876">
    <property type="entry name" value="tal_mycobact"/>
    <property type="match status" value="1"/>
</dbReference>
<dbReference type="GO" id="GO:0006098">
    <property type="term" value="P:pentose-phosphate shunt"/>
    <property type="evidence" value="ECO:0007669"/>
    <property type="project" value="UniProtKB-UniRule"/>
</dbReference>
<reference evidence="12 14" key="1">
    <citation type="submission" date="2015-08" db="EMBL/GenBank/DDBJ databases">
        <title>Draft Genome Sequence of Rathayibacter sp. Strain VKM Ac-2596 Isolated from Leaf Gall Induced by Plant-Parasitic Nematodes.</title>
        <authorList>
            <person name="Vasilenko O.V."/>
            <person name="Starodumova I.P."/>
            <person name="Tarlachkov S.V."/>
            <person name="Dorofeeva L.V."/>
            <person name="Evtushenko L.I."/>
        </authorList>
    </citation>
    <scope>NUCLEOTIDE SEQUENCE [LARGE SCALE GENOMIC DNA]</scope>
    <source>
        <strain evidence="12 14">VKM Ac-2596</strain>
    </source>
</reference>
<comment type="pathway">
    <text evidence="3 11">Carbohydrate degradation; pentose phosphate pathway; D-glyceraldehyde 3-phosphate and beta-D-fructose 6-phosphate from D-ribose 5-phosphate and D-xylulose 5-phosphate (non-oxidative stage): step 2/3.</text>
</comment>
<keyword evidence="8 11" id="KW-0570">Pentose shunt</keyword>
<dbReference type="RefSeq" id="WP_068207975.1">
    <property type="nucleotide sequence ID" value="NZ_CP047186.1"/>
</dbReference>
<reference evidence="13" key="2">
    <citation type="submission" date="2019-12" db="EMBL/GenBank/DDBJ databases">
        <title>Complete and Draft Genome Sequences of New Strains and Members of Some Known Species of the Genus Rathayibacter isolated from Plants.</title>
        <authorList>
            <person name="Tarlachkov S.V."/>
            <person name="Starodumova I.P."/>
            <person name="Dorofeeva L.V."/>
            <person name="Prisyazhnaya N.V."/>
            <person name="Leyn S.A."/>
            <person name="Zlamal J.E."/>
            <person name="Elane M.L."/>
            <person name="Osterman A.L."/>
            <person name="Nadler S.A."/>
            <person name="Subbotin S.A."/>
            <person name="Evtushenko L.I."/>
        </authorList>
    </citation>
    <scope>NUCLEOTIDE SEQUENCE</scope>
    <source>
        <strain evidence="13">VKM Ac-2761</strain>
    </source>
</reference>
<dbReference type="InterPro" id="IPR004732">
    <property type="entry name" value="Transaldolase_2"/>
</dbReference>
<dbReference type="PROSITE" id="PS01054">
    <property type="entry name" value="TRANSALDOLASE_1"/>
    <property type="match status" value="1"/>
</dbReference>
<dbReference type="GO" id="GO:0004801">
    <property type="term" value="F:transaldolase activity"/>
    <property type="evidence" value="ECO:0007669"/>
    <property type="project" value="UniProtKB-UniRule"/>
</dbReference>
<dbReference type="CDD" id="cd00955">
    <property type="entry name" value="Transaldolase_like"/>
    <property type="match status" value="1"/>
</dbReference>
<dbReference type="Proteomes" id="UP000465031">
    <property type="component" value="Chromosome"/>
</dbReference>
<comment type="similarity">
    <text evidence="4 11">Belongs to the transaldolase family. Type 2 subfamily.</text>
</comment>
<dbReference type="UniPathway" id="UPA00115">
    <property type="reaction ID" value="UER00414"/>
</dbReference>
<dbReference type="EC" id="2.2.1.2" evidence="5 11"/>
<proteinExistence type="inferred from homology"/>
<dbReference type="PIRSF" id="PIRSF036915">
    <property type="entry name" value="Trnald_Bac_Plnt"/>
    <property type="match status" value="1"/>
</dbReference>
<evidence type="ECO:0000313" key="12">
    <source>
        <dbReference type="EMBL" id="KZX22384.1"/>
    </source>
</evidence>
<evidence type="ECO:0000256" key="8">
    <source>
        <dbReference type="ARBA" id="ARBA00023126"/>
    </source>
</evidence>
<comment type="catalytic activity">
    <reaction evidence="10 11">
        <text>D-sedoheptulose 7-phosphate + D-glyceraldehyde 3-phosphate = D-erythrose 4-phosphate + beta-D-fructose 6-phosphate</text>
        <dbReference type="Rhea" id="RHEA:17053"/>
        <dbReference type="ChEBI" id="CHEBI:16897"/>
        <dbReference type="ChEBI" id="CHEBI:57483"/>
        <dbReference type="ChEBI" id="CHEBI:57634"/>
        <dbReference type="ChEBI" id="CHEBI:59776"/>
        <dbReference type="EC" id="2.2.1.2"/>
    </reaction>
</comment>
<dbReference type="PATRIC" id="fig|1671680.3.peg.478"/>
<dbReference type="HAMAP" id="MF_00493">
    <property type="entry name" value="Transaldolase_2"/>
    <property type="match status" value="1"/>
</dbReference>
<evidence type="ECO:0000256" key="10">
    <source>
        <dbReference type="ARBA" id="ARBA00048810"/>
    </source>
</evidence>
<evidence type="ECO:0000256" key="1">
    <source>
        <dbReference type="ARBA" id="ARBA00003518"/>
    </source>
</evidence>
<evidence type="ECO:0000313" key="13">
    <source>
        <dbReference type="EMBL" id="QHC55441.1"/>
    </source>
</evidence>
<keyword evidence="9 11" id="KW-0704">Schiff base</keyword>
<evidence type="ECO:0000256" key="6">
    <source>
        <dbReference type="ARBA" id="ARBA00022490"/>
    </source>
</evidence>
<evidence type="ECO:0000256" key="11">
    <source>
        <dbReference type="HAMAP-Rule" id="MF_00493"/>
    </source>
</evidence>
<evidence type="ECO:0000256" key="2">
    <source>
        <dbReference type="ARBA" id="ARBA00004496"/>
    </source>
</evidence>
<evidence type="ECO:0000313" key="15">
    <source>
        <dbReference type="Proteomes" id="UP000465031"/>
    </source>
</evidence>
<dbReference type="SUPFAM" id="SSF51569">
    <property type="entry name" value="Aldolase"/>
    <property type="match status" value="1"/>
</dbReference>
<dbReference type="InterPro" id="IPR001585">
    <property type="entry name" value="TAL/FSA"/>
</dbReference>